<dbReference type="Proteomes" id="UP000886842">
    <property type="component" value="Unassembled WGS sequence"/>
</dbReference>
<proteinExistence type="predicted"/>
<comment type="caution">
    <text evidence="3">The sequence shown here is derived from an EMBL/GenBank/DDBJ whole genome shotgun (WGS) entry which is preliminary data.</text>
</comment>
<dbReference type="SUPFAM" id="SSF52540">
    <property type="entry name" value="P-loop containing nucleoside triphosphate hydrolases"/>
    <property type="match status" value="1"/>
</dbReference>
<name>A0A9D1KPC1_9ACTN</name>
<gene>
    <name evidence="3" type="ORF">IAA98_11575</name>
</gene>
<evidence type="ECO:0000259" key="2">
    <source>
        <dbReference type="Pfam" id="PF07728"/>
    </source>
</evidence>
<dbReference type="Gene3D" id="3.40.50.300">
    <property type="entry name" value="P-loop containing nucleotide triphosphate hydrolases"/>
    <property type="match status" value="1"/>
</dbReference>
<evidence type="ECO:0000313" key="4">
    <source>
        <dbReference type="Proteomes" id="UP000886842"/>
    </source>
</evidence>
<dbReference type="EMBL" id="DVLP01000339">
    <property type="protein sequence ID" value="HIT76218.1"/>
    <property type="molecule type" value="Genomic_DNA"/>
</dbReference>
<feature type="compositionally biased region" description="Low complexity" evidence="1">
    <location>
        <begin position="131"/>
        <end position="140"/>
    </location>
</feature>
<protein>
    <submittedName>
        <fullName evidence="3">AAA family ATPase</fullName>
    </submittedName>
</protein>
<dbReference type="InterPro" id="IPR050764">
    <property type="entry name" value="CbbQ/NirQ/NorQ/GpvN"/>
</dbReference>
<dbReference type="PANTHER" id="PTHR42759">
    <property type="entry name" value="MOXR FAMILY PROTEIN"/>
    <property type="match status" value="1"/>
</dbReference>
<accession>A0A9D1KPC1</accession>
<evidence type="ECO:0000256" key="1">
    <source>
        <dbReference type="SAM" id="MobiDB-lite"/>
    </source>
</evidence>
<dbReference type="Pfam" id="PF07728">
    <property type="entry name" value="AAA_5"/>
    <property type="match status" value="1"/>
</dbReference>
<evidence type="ECO:0000313" key="3">
    <source>
        <dbReference type="EMBL" id="HIT76218.1"/>
    </source>
</evidence>
<reference evidence="3" key="1">
    <citation type="submission" date="2020-10" db="EMBL/GenBank/DDBJ databases">
        <authorList>
            <person name="Gilroy R."/>
        </authorList>
    </citation>
    <scope>NUCLEOTIDE SEQUENCE</scope>
    <source>
        <strain evidence="3">ChiGjej1B1-24693</strain>
    </source>
</reference>
<sequence>MTTPAMTTSLPVAWWRRKGAATRGKDEPEAMLLWQDPDSGPQLVAAHRGQAGLTLSADAALLTKEAGAAFTEAAPTRVYSDVTYLQVDQSGPTYDQLLELLQGPAPSAALLGDLGDSAREALAPPAPAEPAPAASSPRPAVGASTVVGLDPVPLPDGRVYRPRPVADTTDVQLLRQARGLLFTRLVGLSGNGKTMLAEAAFGDDLIVVEGHGDLTVDDLVGKWVPREDGPGYRFAYGPLAVAMQQGKVLLIDDMTRAPSDTINVLMGPADDRRMLVIDALPDEPVLRAADGFHLIATYNQTGVGVRPVDEAILRRFPLQIEVTTDYGLVAALGVDPRLVQVGRRLADRSAAAVQAGRRPGWAPQTDHLLKSQKALEMGLGEQVAVSMLLAACPTPQHQPEVREVLAEVFGPFAGPLTQQELP</sequence>
<feature type="region of interest" description="Disordered" evidence="1">
    <location>
        <begin position="119"/>
        <end position="149"/>
    </location>
</feature>
<dbReference type="PANTHER" id="PTHR42759:SF1">
    <property type="entry name" value="MAGNESIUM-CHELATASE SUBUNIT CHLD"/>
    <property type="match status" value="1"/>
</dbReference>
<dbReference type="GO" id="GO:0016887">
    <property type="term" value="F:ATP hydrolysis activity"/>
    <property type="evidence" value="ECO:0007669"/>
    <property type="project" value="InterPro"/>
</dbReference>
<dbReference type="InterPro" id="IPR011704">
    <property type="entry name" value="ATPase_dyneun-rel_AAA"/>
</dbReference>
<dbReference type="AlphaFoldDB" id="A0A9D1KPC1"/>
<feature type="domain" description="ATPase dynein-related AAA" evidence="2">
    <location>
        <begin position="185"/>
        <end position="316"/>
    </location>
</feature>
<dbReference type="InterPro" id="IPR027417">
    <property type="entry name" value="P-loop_NTPase"/>
</dbReference>
<reference evidence="3" key="2">
    <citation type="journal article" date="2021" name="PeerJ">
        <title>Extensive microbial diversity within the chicken gut microbiome revealed by metagenomics and culture.</title>
        <authorList>
            <person name="Gilroy R."/>
            <person name="Ravi A."/>
            <person name="Getino M."/>
            <person name="Pursley I."/>
            <person name="Horton D.L."/>
            <person name="Alikhan N.F."/>
            <person name="Baker D."/>
            <person name="Gharbi K."/>
            <person name="Hall N."/>
            <person name="Watson M."/>
            <person name="Adriaenssens E.M."/>
            <person name="Foster-Nyarko E."/>
            <person name="Jarju S."/>
            <person name="Secka A."/>
            <person name="Antonio M."/>
            <person name="Oren A."/>
            <person name="Chaudhuri R.R."/>
            <person name="La Ragione R."/>
            <person name="Hildebrand F."/>
            <person name="Pallen M.J."/>
        </authorList>
    </citation>
    <scope>NUCLEOTIDE SEQUENCE</scope>
    <source>
        <strain evidence="3">ChiGjej1B1-24693</strain>
    </source>
</reference>
<dbReference type="GO" id="GO:0005524">
    <property type="term" value="F:ATP binding"/>
    <property type="evidence" value="ECO:0007669"/>
    <property type="project" value="InterPro"/>
</dbReference>
<organism evidence="3 4">
    <name type="scientific">Candidatus Avipropionibacterium avicola</name>
    <dbReference type="NCBI Taxonomy" id="2840701"/>
    <lineage>
        <taxon>Bacteria</taxon>
        <taxon>Bacillati</taxon>
        <taxon>Actinomycetota</taxon>
        <taxon>Actinomycetes</taxon>
        <taxon>Propionibacteriales</taxon>
        <taxon>Propionibacteriaceae</taxon>
        <taxon>Propionibacteriaceae incertae sedis</taxon>
        <taxon>Candidatus Avipropionibacterium</taxon>
    </lineage>
</organism>